<evidence type="ECO:0000256" key="3">
    <source>
        <dbReference type="ARBA" id="ARBA00023242"/>
    </source>
</evidence>
<comment type="subcellular location">
    <subcellularLocation>
        <location evidence="1">Nucleus</location>
    </subcellularLocation>
</comment>
<feature type="domain" description="Ribonuclease H2 subunit B wHTH" evidence="7">
    <location>
        <begin position="83"/>
        <end position="159"/>
    </location>
</feature>
<reference evidence="9" key="2">
    <citation type="submission" date="2020-11" db="EMBL/GenBank/DDBJ databases">
        <authorList>
            <person name="Cecchin M."/>
            <person name="Marcolungo L."/>
            <person name="Rossato M."/>
            <person name="Girolomoni L."/>
            <person name="Cosentino E."/>
            <person name="Cuine S."/>
            <person name="Li-Beisson Y."/>
            <person name="Delledonne M."/>
            <person name="Ballottari M."/>
        </authorList>
    </citation>
    <scope>NUCLEOTIDE SEQUENCE</scope>
    <source>
        <strain evidence="9">211/11P</strain>
        <tissue evidence="9">Whole cell</tissue>
    </source>
</reference>
<keyword evidence="3" id="KW-0539">Nucleus</keyword>
<reference evidence="9" key="1">
    <citation type="journal article" date="2019" name="Plant J.">
        <title>Chlorella vulgaris genome assembly and annotation reveals the molecular basis for metabolic acclimation to high light conditions.</title>
        <authorList>
            <person name="Cecchin M."/>
            <person name="Marcolungo L."/>
            <person name="Rossato M."/>
            <person name="Girolomoni L."/>
            <person name="Cosentino E."/>
            <person name="Cuine S."/>
            <person name="Li-Beisson Y."/>
            <person name="Delledonne M."/>
            <person name="Ballottari M."/>
        </authorList>
    </citation>
    <scope>NUCLEOTIDE SEQUENCE</scope>
    <source>
        <strain evidence="9">211/11P</strain>
    </source>
</reference>
<feature type="region of interest" description="Disordered" evidence="6">
    <location>
        <begin position="210"/>
        <end position="254"/>
    </location>
</feature>
<comment type="caution">
    <text evidence="9">The sequence shown here is derived from an EMBL/GenBank/DDBJ whole genome shotgun (WGS) entry which is preliminary data.</text>
</comment>
<sequence>MQSKPGDKRVLVARGLVGNEQQQQFITLPDPKTGQPASYLLAGGCLQELNWYKQQYSSWLVGNSVVKDGGVFIATPVDPLLVLLPLLEQARAAQNVFQDIEQILSTAASSSASLLLPLLGSGEQLGCLCEVKRVGGQGYYRLNDALVVAWLKLKVEQAMAAMRTSPAAAFSGMDDLSLTAYAAGLVGEYLGQHWLDKLAAALNLPDELPALPAHVPPQPDSDVKPTEKKPRMDPKEAAKLKAAESRQATKVAKLAKEASNMRKLSAFFKPAAAKPASAK</sequence>
<accession>A0A9D4YVU0</accession>
<dbReference type="PANTHER" id="PTHR13383">
    <property type="entry name" value="RIBONUCLEASE H2 SUBUNIT B"/>
    <property type="match status" value="1"/>
</dbReference>
<dbReference type="PANTHER" id="PTHR13383:SF11">
    <property type="entry name" value="RIBONUCLEASE H2 SUBUNIT B"/>
    <property type="match status" value="1"/>
</dbReference>
<evidence type="ECO:0000259" key="8">
    <source>
        <dbReference type="Pfam" id="PF17745"/>
    </source>
</evidence>
<proteinExistence type="predicted"/>
<dbReference type="InterPro" id="IPR019024">
    <property type="entry name" value="RNase_H2_suB_wHTH"/>
</dbReference>
<gene>
    <name evidence="9" type="ORF">D9Q98_005402</name>
</gene>
<evidence type="ECO:0000313" key="10">
    <source>
        <dbReference type="Proteomes" id="UP001055712"/>
    </source>
</evidence>
<dbReference type="GO" id="GO:0006401">
    <property type="term" value="P:RNA catabolic process"/>
    <property type="evidence" value="ECO:0007669"/>
    <property type="project" value="TreeGrafter"/>
</dbReference>
<feature type="domain" description="Rnh202 triple barrel" evidence="8">
    <location>
        <begin position="21"/>
        <end position="78"/>
    </location>
</feature>
<organism evidence="9 10">
    <name type="scientific">Chlorella vulgaris</name>
    <name type="common">Green alga</name>
    <dbReference type="NCBI Taxonomy" id="3077"/>
    <lineage>
        <taxon>Eukaryota</taxon>
        <taxon>Viridiplantae</taxon>
        <taxon>Chlorophyta</taxon>
        <taxon>core chlorophytes</taxon>
        <taxon>Trebouxiophyceae</taxon>
        <taxon>Chlorellales</taxon>
        <taxon>Chlorellaceae</taxon>
        <taxon>Chlorella clade</taxon>
        <taxon>Chlorella</taxon>
    </lineage>
</organism>
<dbReference type="InterPro" id="IPR041195">
    <property type="entry name" value="Rnh202_N"/>
</dbReference>
<dbReference type="AlphaFoldDB" id="A0A9D4YVU0"/>
<evidence type="ECO:0000313" key="9">
    <source>
        <dbReference type="EMBL" id="KAI3429307.1"/>
    </source>
</evidence>
<protein>
    <recommendedName>
        <fullName evidence="2">Ribonuclease H2 subunit B</fullName>
    </recommendedName>
    <alternativeName>
        <fullName evidence="5">Ribonuclease HI subunit B</fullName>
    </alternativeName>
</protein>
<dbReference type="EMBL" id="SIDB01000008">
    <property type="protein sequence ID" value="KAI3429307.1"/>
    <property type="molecule type" value="Genomic_DNA"/>
</dbReference>
<keyword evidence="10" id="KW-1185">Reference proteome</keyword>
<evidence type="ECO:0000256" key="1">
    <source>
        <dbReference type="ARBA" id="ARBA00004123"/>
    </source>
</evidence>
<evidence type="ECO:0000259" key="7">
    <source>
        <dbReference type="Pfam" id="PF09468"/>
    </source>
</evidence>
<evidence type="ECO:0000256" key="6">
    <source>
        <dbReference type="SAM" id="MobiDB-lite"/>
    </source>
</evidence>
<dbReference type="InterPro" id="IPR040456">
    <property type="entry name" value="RNase_H2_suB"/>
</dbReference>
<dbReference type="GO" id="GO:0032299">
    <property type="term" value="C:ribonuclease H2 complex"/>
    <property type="evidence" value="ECO:0007669"/>
    <property type="project" value="InterPro"/>
</dbReference>
<evidence type="ECO:0000256" key="5">
    <source>
        <dbReference type="ARBA" id="ARBA00033464"/>
    </source>
</evidence>
<evidence type="ECO:0000256" key="4">
    <source>
        <dbReference type="ARBA" id="ARBA00024778"/>
    </source>
</evidence>
<dbReference type="Proteomes" id="UP001055712">
    <property type="component" value="Unassembled WGS sequence"/>
</dbReference>
<dbReference type="Pfam" id="PF17745">
    <property type="entry name" value="Ydr279_N"/>
    <property type="match status" value="1"/>
</dbReference>
<evidence type="ECO:0000256" key="2">
    <source>
        <dbReference type="ARBA" id="ARBA00019062"/>
    </source>
</evidence>
<dbReference type="OrthoDB" id="29098at2759"/>
<feature type="compositionally biased region" description="Basic and acidic residues" evidence="6">
    <location>
        <begin position="221"/>
        <end position="244"/>
    </location>
</feature>
<dbReference type="Gene3D" id="1.10.20.120">
    <property type="match status" value="1"/>
</dbReference>
<dbReference type="Pfam" id="PF09468">
    <property type="entry name" value="RNase_H2-Ydr279"/>
    <property type="match status" value="1"/>
</dbReference>
<dbReference type="Gene3D" id="2.20.25.530">
    <property type="match status" value="1"/>
</dbReference>
<dbReference type="GO" id="GO:0005654">
    <property type="term" value="C:nucleoplasm"/>
    <property type="evidence" value="ECO:0007669"/>
    <property type="project" value="TreeGrafter"/>
</dbReference>
<name>A0A9D4YVU0_CHLVU</name>
<comment type="function">
    <text evidence="4">Non catalytic subunit of RNase H2, an endonuclease that specifically degrades the RNA of RNA:DNA hybrids. Participates in DNA replication, possibly by mediating the removal of lagging-strand Okazaki fragment RNA primers during DNA replication. Mediates the excision of single ribonucleotides from DNA:RNA duplexes.</text>
</comment>